<dbReference type="AlphaFoldDB" id="A0A7G2IUA7"/>
<keyword evidence="1" id="KW-0436">Ligase</keyword>
<proteinExistence type="predicted"/>
<evidence type="ECO:0000313" key="1">
    <source>
        <dbReference type="EMBL" id="CDL40590.1"/>
    </source>
</evidence>
<protein>
    <submittedName>
        <fullName evidence="1">DNA ligase, LigB</fullName>
        <ecNumber evidence="1">6.5.1.2</ecNumber>
    </submittedName>
</protein>
<reference evidence="1 2" key="1">
    <citation type="submission" date="2013-10" db="EMBL/GenBank/DDBJ databases">
        <title>Antibiotic resistance diversity of beta-lactamase producers in the General Hospital Vienna.</title>
        <authorList>
            <person name="Barisic I."/>
            <person name="Mitteregger D."/>
            <person name="Hirschl A.M."/>
            <person name="Noehammer C."/>
            <person name="Wiesinger-Mayr H."/>
        </authorList>
    </citation>
    <scope>NUCLEOTIDE SEQUENCE [LARGE SCALE GENOMIC DNA]</scope>
    <source>
        <strain evidence="1 2">ISC11</strain>
    </source>
</reference>
<dbReference type="GO" id="GO:0003911">
    <property type="term" value="F:DNA ligase (NAD+) activity"/>
    <property type="evidence" value="ECO:0007669"/>
    <property type="project" value="UniProtKB-EC"/>
</dbReference>
<dbReference type="SUPFAM" id="SSF56091">
    <property type="entry name" value="DNA ligase/mRNA capping enzyme, catalytic domain"/>
    <property type="match status" value="1"/>
</dbReference>
<name>A0A7G2IUA7_CITFR</name>
<comment type="caution">
    <text evidence="1">The sequence shown here is derived from an EMBL/GenBank/DDBJ whole genome shotgun (WGS) entry which is preliminary data.</text>
</comment>
<dbReference type="EC" id="6.5.1.2" evidence="1"/>
<dbReference type="Proteomes" id="UP000019194">
    <property type="component" value="Unassembled WGS sequence"/>
</dbReference>
<dbReference type="EMBL" id="CBWP010000075">
    <property type="protein sequence ID" value="CDL40590.1"/>
    <property type="molecule type" value="Genomic_DNA"/>
</dbReference>
<accession>A0A7G2IUA7</accession>
<evidence type="ECO:0000313" key="2">
    <source>
        <dbReference type="Proteomes" id="UP000019194"/>
    </source>
</evidence>
<sequence>MNARSKVAGLMMRQSNPELLGSLAIFIWAWPDGPAVMSERLEQLTAAGFSFTQHFYQGREECG</sequence>
<organism evidence="1 2">
    <name type="scientific">Citrobacter freundii</name>
    <dbReference type="NCBI Taxonomy" id="546"/>
    <lineage>
        <taxon>Bacteria</taxon>
        <taxon>Pseudomonadati</taxon>
        <taxon>Pseudomonadota</taxon>
        <taxon>Gammaproteobacteria</taxon>
        <taxon>Enterobacterales</taxon>
        <taxon>Enterobacteriaceae</taxon>
        <taxon>Citrobacter</taxon>
        <taxon>Citrobacter freundii complex</taxon>
    </lineage>
</organism>